<evidence type="ECO:0000256" key="2">
    <source>
        <dbReference type="ARBA" id="ARBA00022694"/>
    </source>
</evidence>
<keyword evidence="3 4" id="KW-0413">Isomerase</keyword>
<dbReference type="Gene3D" id="3.30.70.580">
    <property type="entry name" value="Pseudouridine synthase I, catalytic domain, N-terminal subdomain"/>
    <property type="match status" value="1"/>
</dbReference>
<dbReference type="NCBIfam" id="TIGR00071">
    <property type="entry name" value="hisT_truA"/>
    <property type="match status" value="1"/>
</dbReference>
<dbReference type="RefSeq" id="WP_055259987.1">
    <property type="nucleotide sequence ID" value="NZ_CABIXL010000007.1"/>
</dbReference>
<dbReference type="Gene3D" id="3.30.70.660">
    <property type="entry name" value="Pseudouridine synthase I, catalytic domain, C-terminal subdomain"/>
    <property type="match status" value="1"/>
</dbReference>
<evidence type="ECO:0000313" key="7">
    <source>
        <dbReference type="EMBL" id="CUO13127.1"/>
    </source>
</evidence>
<feature type="domain" description="Pseudouridine synthase I TruA alpha/beta" evidence="6">
    <location>
        <begin position="143"/>
        <end position="244"/>
    </location>
</feature>
<comment type="subunit">
    <text evidence="4">Homodimer.</text>
</comment>
<dbReference type="PIRSF" id="PIRSF001430">
    <property type="entry name" value="tRNA_psdUrid_synth"/>
    <property type="match status" value="1"/>
</dbReference>
<dbReference type="InterPro" id="IPR020103">
    <property type="entry name" value="PsdUridine_synth_cat_dom_sf"/>
</dbReference>
<comment type="caution">
    <text evidence="4">Lacks conserved residue(s) required for the propagation of feature annotation.</text>
</comment>
<dbReference type="InterPro" id="IPR020094">
    <property type="entry name" value="TruA/RsuA/RluB/E/F_N"/>
</dbReference>
<proteinExistence type="inferred from homology"/>
<feature type="binding site" evidence="4">
    <location>
        <position position="110"/>
    </location>
    <ligand>
        <name>substrate</name>
    </ligand>
</feature>
<dbReference type="CDD" id="cd02570">
    <property type="entry name" value="PseudoU_synth_EcTruA"/>
    <property type="match status" value="1"/>
</dbReference>
<dbReference type="Proteomes" id="UP000095488">
    <property type="component" value="Unassembled WGS sequence"/>
</dbReference>
<comment type="similarity">
    <text evidence="1 4 5">Belongs to the tRNA pseudouridine synthase TruA family.</text>
</comment>
<feature type="active site" description="Nucleophile" evidence="4">
    <location>
        <position position="52"/>
    </location>
</feature>
<evidence type="ECO:0000256" key="5">
    <source>
        <dbReference type="RuleBase" id="RU003792"/>
    </source>
</evidence>
<comment type="caution">
    <text evidence="7">The sequence shown here is derived from an EMBL/GenBank/DDBJ whole genome shotgun (WGS) entry which is preliminary data.</text>
</comment>
<dbReference type="InterPro" id="IPR001406">
    <property type="entry name" value="PsdUridine_synth_TruA"/>
</dbReference>
<protein>
    <recommendedName>
        <fullName evidence="4">tRNA pseudouridine synthase A</fullName>
        <ecNumber evidence="4">5.4.99.12</ecNumber>
    </recommendedName>
    <alternativeName>
        <fullName evidence="4">tRNA pseudouridine(38-40) synthase</fullName>
    </alternativeName>
    <alternativeName>
        <fullName evidence="4">tRNA pseudouridylate synthase I</fullName>
    </alternativeName>
    <alternativeName>
        <fullName evidence="4">tRNA-uridine isomerase I</fullName>
    </alternativeName>
</protein>
<accession>A0ABP2ARR7</accession>
<evidence type="ECO:0000256" key="3">
    <source>
        <dbReference type="ARBA" id="ARBA00023235"/>
    </source>
</evidence>
<keyword evidence="8" id="KW-1185">Reference proteome</keyword>
<dbReference type="EMBL" id="CYZR01000007">
    <property type="protein sequence ID" value="CUO13127.1"/>
    <property type="molecule type" value="Genomic_DNA"/>
</dbReference>
<dbReference type="EC" id="5.4.99.12" evidence="4"/>
<dbReference type="PANTHER" id="PTHR11142">
    <property type="entry name" value="PSEUDOURIDYLATE SYNTHASE"/>
    <property type="match status" value="1"/>
</dbReference>
<evidence type="ECO:0000313" key="8">
    <source>
        <dbReference type="Proteomes" id="UP000095488"/>
    </source>
</evidence>
<dbReference type="InterPro" id="IPR020097">
    <property type="entry name" value="PsdUridine_synth_TruA_a/b_dom"/>
</dbReference>
<feature type="domain" description="Pseudouridine synthase I TruA alpha/beta" evidence="6">
    <location>
        <begin position="8"/>
        <end position="104"/>
    </location>
</feature>
<name>A0ABP2ARR7_SARVE</name>
<evidence type="ECO:0000256" key="1">
    <source>
        <dbReference type="ARBA" id="ARBA00009375"/>
    </source>
</evidence>
<dbReference type="InterPro" id="IPR020095">
    <property type="entry name" value="PsdUridine_synth_TruA_C"/>
</dbReference>
<sequence>MRNIKLTIEYDGTRYYGWQRQPIGNTIQQELEKAISKVIKEYVEVIGSSRTDSGVHAKGYVANFKTNVKMPAEKFRDAINCKLPRDIVIIKSEEVDLDFHARYSSKGKTYCYTILNREYPCAINKDYVYYYRWKLNVEEMKKACKYFLGTHDFKAFQTPGGSVKTSIRTISDLHIETNVDKIKIYISADGFLYNMVRIIVGTLILVGSNKIKEDFVKNIIESGVRQNAGKCAPANGLCLEKVFY</sequence>
<organism evidence="7 8">
    <name type="scientific">Sarcina ventriculi</name>
    <name type="common">Clostridium ventriculi</name>
    <dbReference type="NCBI Taxonomy" id="1267"/>
    <lineage>
        <taxon>Bacteria</taxon>
        <taxon>Bacillati</taxon>
        <taxon>Bacillota</taxon>
        <taxon>Clostridia</taxon>
        <taxon>Eubacteriales</taxon>
        <taxon>Clostridiaceae</taxon>
        <taxon>Sarcina</taxon>
    </lineage>
</organism>
<dbReference type="Pfam" id="PF01416">
    <property type="entry name" value="PseudoU_synth_1"/>
    <property type="match status" value="2"/>
</dbReference>
<keyword evidence="2 4" id="KW-0819">tRNA processing</keyword>
<dbReference type="PANTHER" id="PTHR11142:SF0">
    <property type="entry name" value="TRNA PSEUDOURIDINE SYNTHASE-LIKE 1"/>
    <property type="match status" value="1"/>
</dbReference>
<gene>
    <name evidence="7" type="primary">truA_2</name>
    <name evidence="4" type="synonym">truA</name>
    <name evidence="7" type="ORF">ERS852473_01977</name>
</gene>
<dbReference type="GO" id="GO:0160147">
    <property type="term" value="F:tRNA pseudouridine(38-40) synthase activity"/>
    <property type="evidence" value="ECO:0007669"/>
    <property type="project" value="UniProtKB-EC"/>
</dbReference>
<evidence type="ECO:0000259" key="6">
    <source>
        <dbReference type="Pfam" id="PF01416"/>
    </source>
</evidence>
<reference evidence="7 8" key="1">
    <citation type="submission" date="2015-09" db="EMBL/GenBank/DDBJ databases">
        <authorList>
            <consortium name="Pathogen Informatics"/>
            <person name="Wu L."/>
            <person name="Ma J."/>
        </authorList>
    </citation>
    <scope>NUCLEOTIDE SEQUENCE [LARGE SCALE GENOMIC DNA]</scope>
    <source>
        <strain evidence="7 8">2789STDY5834858</strain>
    </source>
</reference>
<dbReference type="HAMAP" id="MF_00171">
    <property type="entry name" value="TruA"/>
    <property type="match status" value="1"/>
</dbReference>
<evidence type="ECO:0000256" key="4">
    <source>
        <dbReference type="HAMAP-Rule" id="MF_00171"/>
    </source>
</evidence>
<comment type="function">
    <text evidence="4">Formation of pseudouridine at positions 38, 39 and 40 in the anticodon stem and loop of transfer RNAs.</text>
</comment>
<dbReference type="SUPFAM" id="SSF55120">
    <property type="entry name" value="Pseudouridine synthase"/>
    <property type="match status" value="1"/>
</dbReference>
<comment type="catalytic activity">
    <reaction evidence="4 5">
        <text>uridine(38/39/40) in tRNA = pseudouridine(38/39/40) in tRNA</text>
        <dbReference type="Rhea" id="RHEA:22376"/>
        <dbReference type="Rhea" id="RHEA-COMP:10085"/>
        <dbReference type="Rhea" id="RHEA-COMP:10087"/>
        <dbReference type="ChEBI" id="CHEBI:65314"/>
        <dbReference type="ChEBI" id="CHEBI:65315"/>
        <dbReference type="EC" id="5.4.99.12"/>
    </reaction>
</comment>